<comment type="caution">
    <text evidence="5">The sequence shown here is derived from an EMBL/GenBank/DDBJ whole genome shotgun (WGS) entry which is preliminary data.</text>
</comment>
<dbReference type="PANTHER" id="PTHR43817">
    <property type="entry name" value="GLYCOSYL HYDROLASE"/>
    <property type="match status" value="1"/>
</dbReference>
<dbReference type="CDD" id="cd03143">
    <property type="entry name" value="A4_beta-galactosidase_middle_domain"/>
    <property type="match status" value="1"/>
</dbReference>
<protein>
    <submittedName>
        <fullName evidence="5">Glycosyl hydrolase</fullName>
    </submittedName>
</protein>
<dbReference type="EMBL" id="JBHTHZ010000013">
    <property type="protein sequence ID" value="MFD0794841.1"/>
    <property type="molecule type" value="Genomic_DNA"/>
</dbReference>
<evidence type="ECO:0000256" key="3">
    <source>
        <dbReference type="SAM" id="SignalP"/>
    </source>
</evidence>
<evidence type="ECO:0000313" key="6">
    <source>
        <dbReference type="Proteomes" id="UP001597010"/>
    </source>
</evidence>
<keyword evidence="1 3" id="KW-0732">Signal</keyword>
<organism evidence="5 6">
    <name type="scientific">Mucilaginibacter litoreus</name>
    <dbReference type="NCBI Taxonomy" id="1048221"/>
    <lineage>
        <taxon>Bacteria</taxon>
        <taxon>Pseudomonadati</taxon>
        <taxon>Bacteroidota</taxon>
        <taxon>Sphingobacteriia</taxon>
        <taxon>Sphingobacteriales</taxon>
        <taxon>Sphingobacteriaceae</taxon>
        <taxon>Mucilaginibacter</taxon>
    </lineage>
</organism>
<dbReference type="GO" id="GO:0016787">
    <property type="term" value="F:hydrolase activity"/>
    <property type="evidence" value="ECO:0007669"/>
    <property type="project" value="UniProtKB-KW"/>
</dbReference>
<feature type="domain" description="Beta-mannosidase-like galactose-binding" evidence="4">
    <location>
        <begin position="961"/>
        <end position="1030"/>
    </location>
</feature>
<dbReference type="Proteomes" id="UP001597010">
    <property type="component" value="Unassembled WGS sequence"/>
</dbReference>
<evidence type="ECO:0000259" key="4">
    <source>
        <dbReference type="Pfam" id="PF22666"/>
    </source>
</evidence>
<proteinExistence type="predicted"/>
<sequence>MLLNKKNLFLFFICVMYVTAQAQQRKLSEFDKIRHNFEIVPDTIQTSVYWYWISDNISKEGVIKDLQAMKKMGINRAFIGNIGLPAGDTPYGKVRIFSDEWWDILHAALKTAGDLNIQIGIFNSPGWSQSGGPWIKPEQSMRYLTSSRTLISGGKIVDVMLPKPTDQFQDVKVIAYPQLYTPQIANPAISAQPELSDLDKLLIVGNDKVVDFDKSGHQQIDFKFINEQAAQSLTVYPAKQAMFAKATLQANISGTFKTIKEFNIDRQNDALNVGFEPYAPIVISFAKVKAKSYRLLLDNYSPGSGILGLELSAAPRVERYPEKTLAKMYPTPLPYWKEYQWPAQPEVSGDYAIDPANVIDISAKMDTTGRLQWNAPDGNWAVMRTGMTSTLVKNAPATPAGTGLEVDKMSKKHVAYHFDNFLGEIIKRIPAQDRRTWKVVVEDSYETGGQNWTDNFINDFKAKYQYDPVAYLPVFKGWVVGSQEQSDRFLWDVRRLIADNVAYKYVAGLREVSHRHGLTTWLENYGHWGFPGEFLQYGGQSDEIGGEFWSEGDLGNIENRAASSAAHIYGKKKVSAESFTAGGKSYGRYPAVMKQRGDRFFAEGINNTLLHVFIEQPADDKLPGINAPFGNEFNRHNTWFYEMGGFIKYLKRINYLLQQGLYVADVAYFIGEDAPKMTGVQDPALPPGYSFDYINSEVILQRLKVSNGRFILPDGMSYKILVLPKLETMRPELLAKIAELVKQGGIVFGPKPLRSPSLAGYPEADNKVKSLAGDLWGTNVINKFVRAYGKGFVMNGPDLQAALNQVNTGPDIKISADSVAFLHRKLADADVYFMSNQSSKPISINPSFKITGPMPELWNAIDGTKRDLPQYTVKDGYTTVPLKLDVYESAFIVFNKKAGNRLAGQGNNFPFPVKIIPLAGPWEVSFDQAKRGPAKPVVFDALTSWTLSLNDSVRYYSGSSSYTKTFNLDAIEKGKKVYLNLGKVMVIASVKVNGVDAGSVWTAPYHINITKALRKGQNHIEIKVTNNWMNRLIGDSALPVGQRKTWTSYNPFNPLSALQTSGLLGPVTISIYDK</sequence>
<evidence type="ECO:0000256" key="1">
    <source>
        <dbReference type="ARBA" id="ARBA00022729"/>
    </source>
</evidence>
<dbReference type="Gene3D" id="2.60.120.260">
    <property type="entry name" value="Galactose-binding domain-like"/>
    <property type="match status" value="1"/>
</dbReference>
<dbReference type="PANTHER" id="PTHR43817:SF1">
    <property type="entry name" value="HYDROLASE, FAMILY 43, PUTATIVE (AFU_ORTHOLOGUE AFUA_3G01660)-RELATED"/>
    <property type="match status" value="1"/>
</dbReference>
<keyword evidence="6" id="KW-1185">Reference proteome</keyword>
<reference evidence="6" key="1">
    <citation type="journal article" date="2019" name="Int. J. Syst. Evol. Microbiol.">
        <title>The Global Catalogue of Microorganisms (GCM) 10K type strain sequencing project: providing services to taxonomists for standard genome sequencing and annotation.</title>
        <authorList>
            <consortium name="The Broad Institute Genomics Platform"/>
            <consortium name="The Broad Institute Genome Sequencing Center for Infectious Disease"/>
            <person name="Wu L."/>
            <person name="Ma J."/>
        </authorList>
    </citation>
    <scope>NUCLEOTIDE SEQUENCE [LARGE SCALE GENOMIC DNA]</scope>
    <source>
        <strain evidence="6">CCUG 61484</strain>
    </source>
</reference>
<name>A0ABW3AWH8_9SPHI</name>
<dbReference type="Pfam" id="PF22666">
    <property type="entry name" value="Glyco_hydro_2_N2"/>
    <property type="match status" value="1"/>
</dbReference>
<accession>A0ABW3AWH8</accession>
<dbReference type="InterPro" id="IPR054593">
    <property type="entry name" value="Beta-mannosidase-like_N2"/>
</dbReference>
<gene>
    <name evidence="5" type="ORF">ACFQZX_14535</name>
</gene>
<dbReference type="Pfam" id="PF17132">
    <property type="entry name" value="Glyco_hydro_106"/>
    <property type="match status" value="1"/>
</dbReference>
<evidence type="ECO:0000313" key="5">
    <source>
        <dbReference type="EMBL" id="MFD0794841.1"/>
    </source>
</evidence>
<keyword evidence="2 5" id="KW-0378">Hydrolase</keyword>
<dbReference type="RefSeq" id="WP_377116636.1">
    <property type="nucleotide sequence ID" value="NZ_JBHTHZ010000013.1"/>
</dbReference>
<dbReference type="InterPro" id="IPR008979">
    <property type="entry name" value="Galactose-bd-like_sf"/>
</dbReference>
<dbReference type="SUPFAM" id="SSF49785">
    <property type="entry name" value="Galactose-binding domain-like"/>
    <property type="match status" value="1"/>
</dbReference>
<feature type="signal peptide" evidence="3">
    <location>
        <begin position="1"/>
        <end position="22"/>
    </location>
</feature>
<feature type="chain" id="PRO_5047226421" evidence="3">
    <location>
        <begin position="23"/>
        <end position="1074"/>
    </location>
</feature>
<evidence type="ECO:0000256" key="2">
    <source>
        <dbReference type="ARBA" id="ARBA00022801"/>
    </source>
</evidence>
<dbReference type="NCBIfam" id="NF045579">
    <property type="entry name" value="rhamnoside_JR"/>
    <property type="match status" value="1"/>
</dbReference>